<feature type="coiled-coil region" evidence="1">
    <location>
        <begin position="97"/>
        <end position="124"/>
    </location>
</feature>
<protein>
    <submittedName>
        <fullName evidence="2">Uncharacterized protein</fullName>
    </submittedName>
</protein>
<evidence type="ECO:0000256" key="1">
    <source>
        <dbReference type="SAM" id="Coils"/>
    </source>
</evidence>
<name>A0A1E4SL61_9ASCO</name>
<sequence>MSFVSNKQQRLIDDSAANSVKFYDKITSQYLKLRQELYLLNVTIIQESNDGKVTEESKLKFEQMRFELDRVVELYRTHINEITNSLVIRRTYTPPYVTNLKSEFTQLTAKMDTLQQEIKDIKEIQKPILDKMKILVKSFDNNLVAKTSKTFNPNSIRKEYDDSVPQINLHSLIFEYEEIRAIFKDINLNFDQEESELPQVDTIKSLDEQLKNSKILDNFAENKYCYKLNKSQLHEVGRFPTLDDYDKAIEQTLHGIKDLLSEGAQIKDRWTVNARRLEVIRDALQIYNDSEIQ</sequence>
<reference evidence="3" key="1">
    <citation type="submission" date="2016-05" db="EMBL/GenBank/DDBJ databases">
        <title>Comparative genomics of biotechnologically important yeasts.</title>
        <authorList>
            <consortium name="DOE Joint Genome Institute"/>
            <person name="Riley R."/>
            <person name="Haridas S."/>
            <person name="Wolfe K.H."/>
            <person name="Lopes M.R."/>
            <person name="Hittinger C.T."/>
            <person name="Goker M."/>
            <person name="Salamov A."/>
            <person name="Wisecaver J."/>
            <person name="Long T.M."/>
            <person name="Aerts A.L."/>
            <person name="Barry K."/>
            <person name="Choi C."/>
            <person name="Clum A."/>
            <person name="Coughlan A.Y."/>
            <person name="Deshpande S."/>
            <person name="Douglass A.P."/>
            <person name="Hanson S.J."/>
            <person name="Klenk H.-P."/>
            <person name="Labutti K."/>
            <person name="Lapidus A."/>
            <person name="Lindquist E."/>
            <person name="Lipzen A."/>
            <person name="Meier-Kolthoff J.P."/>
            <person name="Ohm R.A."/>
            <person name="Otillar R.P."/>
            <person name="Pangilinan J."/>
            <person name="Peng Y."/>
            <person name="Rokas A."/>
            <person name="Rosa C.A."/>
            <person name="Scheuner C."/>
            <person name="Sibirny A.A."/>
            <person name="Slot J.C."/>
            <person name="Stielow J.B."/>
            <person name="Sun H."/>
            <person name="Kurtzman C.P."/>
            <person name="Blackwell M."/>
            <person name="Grigoriev I.V."/>
            <person name="Jeffries T.W."/>
        </authorList>
    </citation>
    <scope>NUCLEOTIDE SEQUENCE [LARGE SCALE GENOMIC DNA]</scope>
    <source>
        <strain evidence="3">NRRL Y-17324</strain>
    </source>
</reference>
<dbReference type="EMBL" id="KV453911">
    <property type="protein sequence ID" value="ODV80251.1"/>
    <property type="molecule type" value="Genomic_DNA"/>
</dbReference>
<dbReference type="AlphaFoldDB" id="A0A1E4SL61"/>
<keyword evidence="3" id="KW-1185">Reference proteome</keyword>
<dbReference type="OrthoDB" id="4091843at2759"/>
<evidence type="ECO:0000313" key="3">
    <source>
        <dbReference type="Proteomes" id="UP000094285"/>
    </source>
</evidence>
<proteinExistence type="predicted"/>
<gene>
    <name evidence="2" type="ORF">CANTADRAFT_50291</name>
</gene>
<dbReference type="GeneID" id="30983945"/>
<evidence type="ECO:0000313" key="2">
    <source>
        <dbReference type="EMBL" id="ODV80251.1"/>
    </source>
</evidence>
<keyword evidence="1" id="KW-0175">Coiled coil</keyword>
<dbReference type="RefSeq" id="XP_020065373.1">
    <property type="nucleotide sequence ID" value="XM_020209809.1"/>
</dbReference>
<organism evidence="2 3">
    <name type="scientific">Suhomyces tanzawaensis NRRL Y-17324</name>
    <dbReference type="NCBI Taxonomy" id="984487"/>
    <lineage>
        <taxon>Eukaryota</taxon>
        <taxon>Fungi</taxon>
        <taxon>Dikarya</taxon>
        <taxon>Ascomycota</taxon>
        <taxon>Saccharomycotina</taxon>
        <taxon>Pichiomycetes</taxon>
        <taxon>Debaryomycetaceae</taxon>
        <taxon>Suhomyces</taxon>
    </lineage>
</organism>
<accession>A0A1E4SL61</accession>
<dbReference type="Proteomes" id="UP000094285">
    <property type="component" value="Unassembled WGS sequence"/>
</dbReference>